<dbReference type="AlphaFoldDB" id="B6G9X4"/>
<dbReference type="Proteomes" id="UP000003560">
    <property type="component" value="Unassembled WGS sequence"/>
</dbReference>
<reference evidence="1 2" key="2">
    <citation type="submission" date="2008-10" db="EMBL/GenBank/DDBJ databases">
        <authorList>
            <person name="Fulton L."/>
            <person name="Clifton S."/>
            <person name="Fulton B."/>
            <person name="Xu J."/>
            <person name="Minx P."/>
            <person name="Pepin K.H."/>
            <person name="Johnson M."/>
            <person name="Thiruvilangam P."/>
            <person name="Bhonagiri V."/>
            <person name="Nash W.E."/>
            <person name="Mardis E.R."/>
            <person name="Wilson R.K."/>
        </authorList>
    </citation>
    <scope>NUCLEOTIDE SEQUENCE [LARGE SCALE GENOMIC DNA]</scope>
    <source>
        <strain evidence="1 2">DSM 13279</strain>
    </source>
</reference>
<comment type="caution">
    <text evidence="1">The sequence shown here is derived from an EMBL/GenBank/DDBJ whole genome shotgun (WGS) entry which is preliminary data.</text>
</comment>
<proteinExistence type="predicted"/>
<keyword evidence="2" id="KW-1185">Reference proteome</keyword>
<dbReference type="HOGENOM" id="CLU_2141626_0_0_11"/>
<sequence length="112" mass="12497">MWSCALVRRECAGEDGLREAACGQLVLGEIGEVLYQLERLGRLLGVNNLDGKARMHEDVIANVRAGRESQGDLALRTEHVDRAARVLMQGKYFAGNCEAHVNLLGSRYRSRW</sequence>
<protein>
    <submittedName>
        <fullName evidence="1">Uncharacterized protein</fullName>
    </submittedName>
</protein>
<dbReference type="EMBL" id="ABXJ01000055">
    <property type="protein sequence ID" value="EEA90829.1"/>
    <property type="molecule type" value="Genomic_DNA"/>
</dbReference>
<gene>
    <name evidence="1" type="ORF">COLSTE_00865</name>
</gene>
<name>B6G9X4_9ACTN</name>
<evidence type="ECO:0000313" key="1">
    <source>
        <dbReference type="EMBL" id="EEA90829.1"/>
    </source>
</evidence>
<organism evidence="1 2">
    <name type="scientific">Collinsella stercoris DSM 13279</name>
    <dbReference type="NCBI Taxonomy" id="445975"/>
    <lineage>
        <taxon>Bacteria</taxon>
        <taxon>Bacillati</taxon>
        <taxon>Actinomycetota</taxon>
        <taxon>Coriobacteriia</taxon>
        <taxon>Coriobacteriales</taxon>
        <taxon>Coriobacteriaceae</taxon>
        <taxon>Collinsella</taxon>
    </lineage>
</organism>
<accession>B6G9X4</accession>
<evidence type="ECO:0000313" key="2">
    <source>
        <dbReference type="Proteomes" id="UP000003560"/>
    </source>
</evidence>
<reference evidence="1 2" key="1">
    <citation type="submission" date="2008-10" db="EMBL/GenBank/DDBJ databases">
        <title>Draft genome sequence of Collinsella stercoris (DSM 13279).</title>
        <authorList>
            <person name="Sudarsanam P."/>
            <person name="Ley R."/>
            <person name="Guruge J."/>
            <person name="Turnbaugh P.J."/>
            <person name="Mahowald M."/>
            <person name="Liep D."/>
            <person name="Gordon J."/>
        </authorList>
    </citation>
    <scope>NUCLEOTIDE SEQUENCE [LARGE SCALE GENOMIC DNA]</scope>
    <source>
        <strain evidence="1 2">DSM 13279</strain>
    </source>
</reference>
<dbReference type="STRING" id="445975.COLSTE_00865"/>